<sequence length="230" mass="25496">MRQLKRERQQEKKSALHLCPVVARSGDVSSCHYNDKCHFSHDVEAFKAEKPDDLEGECPFLSAEGPCPYGLACRFSGTHKDGFSGEALDGRKKNSEMNGLSKDVLWKNKMKFPKADAQLKLLGHMNSKNKKLSDKEDDNQTTSNGSPATGENGCLEVAGDSNNQTDQQLPEEDASDDHPFASDELRPLKKVKSSVDEIDCPNETHLLLTITHFSEKLYLAPMTTVGNLPF</sequence>
<comment type="caution">
    <text evidence="1">The sequence shown here is derived from an EMBL/GenBank/DDBJ whole genome shotgun (WGS) entry which is preliminary data.</text>
</comment>
<gene>
    <name evidence="1" type="ORF">LOK49_LG09G01337</name>
</gene>
<organism evidence="1 2">
    <name type="scientific">Camellia lanceoleosa</name>
    <dbReference type="NCBI Taxonomy" id="1840588"/>
    <lineage>
        <taxon>Eukaryota</taxon>
        <taxon>Viridiplantae</taxon>
        <taxon>Streptophyta</taxon>
        <taxon>Embryophyta</taxon>
        <taxon>Tracheophyta</taxon>
        <taxon>Spermatophyta</taxon>
        <taxon>Magnoliopsida</taxon>
        <taxon>eudicotyledons</taxon>
        <taxon>Gunneridae</taxon>
        <taxon>Pentapetalae</taxon>
        <taxon>asterids</taxon>
        <taxon>Ericales</taxon>
        <taxon>Theaceae</taxon>
        <taxon>Camellia</taxon>
    </lineage>
</organism>
<accession>A0ACC0GMR6</accession>
<keyword evidence="2" id="KW-1185">Reference proteome</keyword>
<reference evidence="1 2" key="1">
    <citation type="journal article" date="2022" name="Plant J.">
        <title>Chromosome-level genome of Camellia lanceoleosa provides a valuable resource for understanding genome evolution and self-incompatibility.</title>
        <authorList>
            <person name="Gong W."/>
            <person name="Xiao S."/>
            <person name="Wang L."/>
            <person name="Liao Z."/>
            <person name="Chang Y."/>
            <person name="Mo W."/>
            <person name="Hu G."/>
            <person name="Li W."/>
            <person name="Zhao G."/>
            <person name="Zhu H."/>
            <person name="Hu X."/>
            <person name="Ji K."/>
            <person name="Xiang X."/>
            <person name="Song Q."/>
            <person name="Yuan D."/>
            <person name="Jin S."/>
            <person name="Zhang L."/>
        </authorList>
    </citation>
    <scope>NUCLEOTIDE SEQUENCE [LARGE SCALE GENOMIC DNA]</scope>
    <source>
        <strain evidence="1">SQ_2022a</strain>
    </source>
</reference>
<name>A0ACC0GMR6_9ERIC</name>
<dbReference type="Proteomes" id="UP001060215">
    <property type="component" value="Chromosome 8"/>
</dbReference>
<protein>
    <submittedName>
        <fullName evidence="1">tRNA-dihydrouridine(47) synthase [NAD(P)(+)]-like</fullName>
    </submittedName>
</protein>
<evidence type="ECO:0000313" key="2">
    <source>
        <dbReference type="Proteomes" id="UP001060215"/>
    </source>
</evidence>
<proteinExistence type="predicted"/>
<dbReference type="EMBL" id="CM045765">
    <property type="protein sequence ID" value="KAI8001470.1"/>
    <property type="molecule type" value="Genomic_DNA"/>
</dbReference>
<evidence type="ECO:0000313" key="1">
    <source>
        <dbReference type="EMBL" id="KAI8001470.1"/>
    </source>
</evidence>